<feature type="coiled-coil region" evidence="1">
    <location>
        <begin position="9"/>
        <end position="36"/>
    </location>
</feature>
<dbReference type="InterPro" id="IPR018669">
    <property type="entry name" value="Toxin_HigB"/>
</dbReference>
<dbReference type="GO" id="GO:0004519">
    <property type="term" value="F:endonuclease activity"/>
    <property type="evidence" value="ECO:0007669"/>
    <property type="project" value="InterPro"/>
</dbReference>
<dbReference type="GO" id="GO:0003723">
    <property type="term" value="F:RNA binding"/>
    <property type="evidence" value="ECO:0007669"/>
    <property type="project" value="InterPro"/>
</dbReference>
<evidence type="ECO:0000313" key="3">
    <source>
        <dbReference type="Proteomes" id="UP000178526"/>
    </source>
</evidence>
<accession>A0A1F7R9C1</accession>
<sequence>MKLLGKELLHDFKEKHADARSQIESWEAEVEEAQWNTPQDLKRRYPKASLPGNQQAVFDICWNKYRLLVKVNYKNGIVLIKKIGTHKEYDNWNIS</sequence>
<keyword evidence="1" id="KW-0175">Coiled coil</keyword>
<dbReference type="EMBL" id="MGDB01000155">
    <property type="protein sequence ID" value="OGL38159.1"/>
    <property type="molecule type" value="Genomic_DNA"/>
</dbReference>
<protein>
    <submittedName>
        <fullName evidence="2">Addiction module toxin RelE</fullName>
    </submittedName>
</protein>
<organism evidence="2 3">
    <name type="scientific">Candidatus Schekmanbacteria bacterium GWA2_38_11</name>
    <dbReference type="NCBI Taxonomy" id="1817876"/>
    <lineage>
        <taxon>Bacteria</taxon>
        <taxon>Candidatus Schekmaniibacteriota</taxon>
    </lineage>
</organism>
<name>A0A1F7R9C1_9BACT</name>
<proteinExistence type="predicted"/>
<evidence type="ECO:0000313" key="2">
    <source>
        <dbReference type="EMBL" id="OGL38159.1"/>
    </source>
</evidence>
<dbReference type="Proteomes" id="UP000178526">
    <property type="component" value="Unassembled WGS sequence"/>
</dbReference>
<evidence type="ECO:0000256" key="1">
    <source>
        <dbReference type="SAM" id="Coils"/>
    </source>
</evidence>
<dbReference type="AlphaFoldDB" id="A0A1F7R9C1"/>
<comment type="caution">
    <text evidence="2">The sequence shown here is derived from an EMBL/GenBank/DDBJ whole genome shotgun (WGS) entry which is preliminary data.</text>
</comment>
<dbReference type="Pfam" id="PF09907">
    <property type="entry name" value="HigB_toxin"/>
    <property type="match status" value="1"/>
</dbReference>
<dbReference type="GO" id="GO:0110001">
    <property type="term" value="C:toxin-antitoxin complex"/>
    <property type="evidence" value="ECO:0007669"/>
    <property type="project" value="InterPro"/>
</dbReference>
<gene>
    <name evidence="2" type="ORF">A2042_05410</name>
</gene>
<reference evidence="2 3" key="1">
    <citation type="journal article" date="2016" name="Nat. Commun.">
        <title>Thousands of microbial genomes shed light on interconnected biogeochemical processes in an aquifer system.</title>
        <authorList>
            <person name="Anantharaman K."/>
            <person name="Brown C.T."/>
            <person name="Hug L.A."/>
            <person name="Sharon I."/>
            <person name="Castelle C.J."/>
            <person name="Probst A.J."/>
            <person name="Thomas B.C."/>
            <person name="Singh A."/>
            <person name="Wilkins M.J."/>
            <person name="Karaoz U."/>
            <person name="Brodie E.L."/>
            <person name="Williams K.H."/>
            <person name="Hubbard S.S."/>
            <person name="Banfield J.F."/>
        </authorList>
    </citation>
    <scope>NUCLEOTIDE SEQUENCE [LARGE SCALE GENOMIC DNA]</scope>
</reference>